<organism evidence="3 4">
    <name type="scientific">Ophiocordyceps polyrhachis-furcata BCC 54312</name>
    <dbReference type="NCBI Taxonomy" id="1330021"/>
    <lineage>
        <taxon>Eukaryota</taxon>
        <taxon>Fungi</taxon>
        <taxon>Dikarya</taxon>
        <taxon>Ascomycota</taxon>
        <taxon>Pezizomycotina</taxon>
        <taxon>Sordariomycetes</taxon>
        <taxon>Hypocreomycetidae</taxon>
        <taxon>Hypocreales</taxon>
        <taxon>Ophiocordycipitaceae</taxon>
        <taxon>Ophiocordyceps</taxon>
    </lineage>
</organism>
<gene>
    <name evidence="3" type="ORF">L249_4104</name>
</gene>
<dbReference type="STRING" id="1330021.A0A367L5Q7"/>
<name>A0A367L5Q7_9HYPO</name>
<feature type="region of interest" description="Disordered" evidence="1">
    <location>
        <begin position="304"/>
        <end position="323"/>
    </location>
</feature>
<dbReference type="EMBL" id="LKCN02000014">
    <property type="protein sequence ID" value="RCI09552.1"/>
    <property type="molecule type" value="Genomic_DNA"/>
</dbReference>
<reference evidence="3 4" key="1">
    <citation type="journal article" date="2015" name="BMC Genomics">
        <title>Insights from the genome of Ophiocordyceps polyrhachis-furcata to pathogenicity and host specificity in insect fungi.</title>
        <authorList>
            <person name="Wichadakul D."/>
            <person name="Kobmoo N."/>
            <person name="Ingsriswang S."/>
            <person name="Tangphatsornruang S."/>
            <person name="Chantasingh D."/>
            <person name="Luangsa-ard J.J."/>
            <person name="Eurwilaichitr L."/>
        </authorList>
    </citation>
    <scope>NUCLEOTIDE SEQUENCE [LARGE SCALE GENOMIC DNA]</scope>
    <source>
        <strain evidence="3 4">BCC 54312</strain>
    </source>
</reference>
<dbReference type="Gene3D" id="3.10.260.10">
    <property type="entry name" value="Transcription regulator HTH, APSES-type DNA-binding domain"/>
    <property type="match status" value="1"/>
</dbReference>
<dbReference type="AlphaFoldDB" id="A0A367L5Q7"/>
<feature type="compositionally biased region" description="Low complexity" evidence="1">
    <location>
        <begin position="35"/>
        <end position="44"/>
    </location>
</feature>
<keyword evidence="4" id="KW-1185">Reference proteome</keyword>
<dbReference type="SUPFAM" id="SSF54616">
    <property type="entry name" value="DNA-binding domain of Mlu1-box binding protein MBP1"/>
    <property type="match status" value="1"/>
</dbReference>
<feature type="domain" description="HTH APSES-type" evidence="2">
    <location>
        <begin position="94"/>
        <end position="209"/>
    </location>
</feature>
<dbReference type="GO" id="GO:0033309">
    <property type="term" value="C:SBF transcription complex"/>
    <property type="evidence" value="ECO:0007669"/>
    <property type="project" value="TreeGrafter"/>
</dbReference>
<protein>
    <recommendedName>
        <fullName evidence="2">HTH APSES-type domain-containing protein</fullName>
    </recommendedName>
</protein>
<dbReference type="GO" id="GO:0000981">
    <property type="term" value="F:DNA-binding transcription factor activity, RNA polymerase II-specific"/>
    <property type="evidence" value="ECO:0007669"/>
    <property type="project" value="UniProtKB-ARBA"/>
</dbReference>
<feature type="region of interest" description="Disordered" evidence="1">
    <location>
        <begin position="32"/>
        <end position="53"/>
    </location>
</feature>
<feature type="region of interest" description="Disordered" evidence="1">
    <location>
        <begin position="238"/>
        <end position="258"/>
    </location>
</feature>
<dbReference type="InterPro" id="IPR036887">
    <property type="entry name" value="HTH_APSES_sf"/>
</dbReference>
<dbReference type="PANTHER" id="PTHR43828:SF5">
    <property type="entry name" value="TRANSCRIPTIONAL REPRESSOR XBP1"/>
    <property type="match status" value="1"/>
</dbReference>
<dbReference type="GO" id="GO:0003677">
    <property type="term" value="F:DNA binding"/>
    <property type="evidence" value="ECO:0007669"/>
    <property type="project" value="InterPro"/>
</dbReference>
<proteinExistence type="predicted"/>
<sequence>MLPIQALLNPASPHGSSSCSLQADSIMMDSQLKKPAAPRNAARPVKSRTHGPVRFPPFEQVDAGAMREVAKFQISQFGQIYQYSQHIPYNSTKRNFYEKTGRESIEAFGYEFRIPGQQAPYKVMWDYNIGLVRMTPFFKCLGYPKVSMLDKNPGLREVSPSITGGSVGAQGYWVPYRCARALCATFCYDIAGALIPLFGPAFPSECTPPESPYFGDMVIGQHLVAASKMEAEACRNAHEARKGSTAGASTGSRWPEGGSVVLPRPPLREECGTPWFPPPPRSSVTAATTMPVIDWNSLAPYTGASSRAPSSALRHRDSDNKLPPLNFASPVQYFHRPGVLAAPTATAKRRWPYQDYSEDTARAKSARPASDAKGEIEGKAKRADEGGDDYAAAAVLVELQKENQDSGALDASTVSRMTDSESKKRAW</sequence>
<dbReference type="InterPro" id="IPR003163">
    <property type="entry name" value="Tscrpt_reg_HTH_APSES-type"/>
</dbReference>
<evidence type="ECO:0000259" key="2">
    <source>
        <dbReference type="PROSITE" id="PS51299"/>
    </source>
</evidence>
<evidence type="ECO:0000256" key="1">
    <source>
        <dbReference type="SAM" id="MobiDB-lite"/>
    </source>
</evidence>
<evidence type="ECO:0000313" key="3">
    <source>
        <dbReference type="EMBL" id="RCI09552.1"/>
    </source>
</evidence>
<feature type="region of interest" description="Disordered" evidence="1">
    <location>
        <begin position="402"/>
        <end position="427"/>
    </location>
</feature>
<comment type="caution">
    <text evidence="3">The sequence shown here is derived from an EMBL/GenBank/DDBJ whole genome shotgun (WGS) entry which is preliminary data.</text>
</comment>
<dbReference type="PROSITE" id="PS51299">
    <property type="entry name" value="HTH_APSES"/>
    <property type="match status" value="1"/>
</dbReference>
<dbReference type="GO" id="GO:0030907">
    <property type="term" value="C:MBF transcription complex"/>
    <property type="evidence" value="ECO:0007669"/>
    <property type="project" value="TreeGrafter"/>
</dbReference>
<dbReference type="InterPro" id="IPR051642">
    <property type="entry name" value="SWI6-like"/>
</dbReference>
<evidence type="ECO:0000313" key="4">
    <source>
        <dbReference type="Proteomes" id="UP000253664"/>
    </source>
</evidence>
<dbReference type="OrthoDB" id="5562739at2759"/>
<dbReference type="Proteomes" id="UP000253664">
    <property type="component" value="Unassembled WGS sequence"/>
</dbReference>
<feature type="compositionally biased region" description="Basic and acidic residues" evidence="1">
    <location>
        <begin position="370"/>
        <end position="385"/>
    </location>
</feature>
<feature type="compositionally biased region" description="Basic and acidic residues" evidence="1">
    <location>
        <begin position="418"/>
        <end position="427"/>
    </location>
</feature>
<feature type="region of interest" description="Disordered" evidence="1">
    <location>
        <begin position="353"/>
        <end position="387"/>
    </location>
</feature>
<dbReference type="PANTHER" id="PTHR43828">
    <property type="entry name" value="ASPARAGINASE"/>
    <property type="match status" value="1"/>
</dbReference>
<accession>A0A367L5Q7</accession>